<protein>
    <submittedName>
        <fullName evidence="2">Thioredoxin family protein</fullName>
    </submittedName>
</protein>
<accession>A0A640TN66</accession>
<name>A0A640TN66_STRNI</name>
<dbReference type="InterPro" id="IPR052565">
    <property type="entry name" value="Glutaredoxin-like_YDR286C"/>
</dbReference>
<dbReference type="InterPro" id="IPR008554">
    <property type="entry name" value="Glutaredoxin-like"/>
</dbReference>
<proteinExistence type="predicted"/>
<evidence type="ECO:0000313" key="2">
    <source>
        <dbReference type="EMBL" id="GFE23781.1"/>
    </source>
</evidence>
<sequence>MTRHNGSMAPLFSRSPRKSPADRMVTLVGKPGCHLCDDAQAVIEKVCAETGASWEKKDITEDPELHRKYWEQIPVILVDGAQHDFWRVDPKRLRTALGA</sequence>
<dbReference type="PANTHER" id="PTHR33558:SF1">
    <property type="entry name" value="GLUTAREDOXIN-LIKE PROTEIN C5ORF63 HOMOLOG"/>
    <property type="match status" value="1"/>
</dbReference>
<organism evidence="2 3">
    <name type="scientific">Streptomyces nigrescens</name>
    <dbReference type="NCBI Taxonomy" id="1920"/>
    <lineage>
        <taxon>Bacteria</taxon>
        <taxon>Bacillati</taxon>
        <taxon>Actinomycetota</taxon>
        <taxon>Actinomycetes</taxon>
        <taxon>Kitasatosporales</taxon>
        <taxon>Streptomycetaceae</taxon>
        <taxon>Streptomyces</taxon>
    </lineage>
</organism>
<gene>
    <name evidence="2" type="ORF">Sliba_42340</name>
</gene>
<reference evidence="2 3" key="1">
    <citation type="submission" date="2019-12" db="EMBL/GenBank/DDBJ databases">
        <title>Whole genome shotgun sequence of Streptomyces libani subsp. libani NBRC 13452.</title>
        <authorList>
            <person name="Ichikawa N."/>
            <person name="Kimura A."/>
            <person name="Kitahashi Y."/>
            <person name="Komaki H."/>
            <person name="Tamura T."/>
        </authorList>
    </citation>
    <scope>NUCLEOTIDE SEQUENCE [LARGE SCALE GENOMIC DNA]</scope>
    <source>
        <strain evidence="2 3">NBRC 13452</strain>
    </source>
</reference>
<dbReference type="AlphaFoldDB" id="A0A640TN66"/>
<dbReference type="EMBL" id="BLIP01000001">
    <property type="protein sequence ID" value="GFE23781.1"/>
    <property type="molecule type" value="Genomic_DNA"/>
</dbReference>
<dbReference type="InterPro" id="IPR036249">
    <property type="entry name" value="Thioredoxin-like_sf"/>
</dbReference>
<dbReference type="Pfam" id="PF05768">
    <property type="entry name" value="Glrx-like"/>
    <property type="match status" value="1"/>
</dbReference>
<dbReference type="Gene3D" id="3.40.30.10">
    <property type="entry name" value="Glutaredoxin"/>
    <property type="match status" value="1"/>
</dbReference>
<dbReference type="PANTHER" id="PTHR33558">
    <property type="entry name" value="GLUTAREDOXIN-LIKE PROTEIN C5ORF63 HOMOLOG"/>
    <property type="match status" value="1"/>
</dbReference>
<comment type="caution">
    <text evidence="2">The sequence shown here is derived from an EMBL/GenBank/DDBJ whole genome shotgun (WGS) entry which is preliminary data.</text>
</comment>
<evidence type="ECO:0000313" key="3">
    <source>
        <dbReference type="Proteomes" id="UP000429552"/>
    </source>
</evidence>
<dbReference type="Proteomes" id="UP000429552">
    <property type="component" value="Unassembled WGS sequence"/>
</dbReference>
<evidence type="ECO:0000256" key="1">
    <source>
        <dbReference type="SAM" id="MobiDB-lite"/>
    </source>
</evidence>
<dbReference type="SUPFAM" id="SSF52833">
    <property type="entry name" value="Thioredoxin-like"/>
    <property type="match status" value="1"/>
</dbReference>
<feature type="region of interest" description="Disordered" evidence="1">
    <location>
        <begin position="1"/>
        <end position="20"/>
    </location>
</feature>